<protein>
    <submittedName>
        <fullName evidence="1">Uncharacterized protein</fullName>
    </submittedName>
</protein>
<accession>A0A8E7AVX5</accession>
<dbReference type="EMBL" id="CP075546">
    <property type="protein sequence ID" value="QVV88310.1"/>
    <property type="molecule type" value="Genomic_DNA"/>
</dbReference>
<name>A0A8E7AVX5_9EURY</name>
<dbReference type="GeneID" id="65098195"/>
<dbReference type="AlphaFoldDB" id="A0A8E7AVX5"/>
<keyword evidence="2" id="KW-1185">Reference proteome</keyword>
<dbReference type="Proteomes" id="UP000680656">
    <property type="component" value="Chromosome"/>
</dbReference>
<sequence>MTGQFITIPKNGFSIFIGSRDFLTGILANIGERFRSGSLLYIHNTAELPYQESLSTVHHRIEFRQERNIIDIIAMLETNPSRFVIIEYSPDWFIHNDEYIGPFGFVCRERSRRRQEVLLIAKYVDSCISELETMADKVVYVQDILTSSERCIPLMGKKTGQQPLFC</sequence>
<gene>
    <name evidence="1" type="ORF">KHC33_13385</name>
</gene>
<evidence type="ECO:0000313" key="1">
    <source>
        <dbReference type="EMBL" id="QVV88310.1"/>
    </source>
</evidence>
<reference evidence="1 2" key="1">
    <citation type="submission" date="2021-05" db="EMBL/GenBank/DDBJ databases">
        <title>A novel Methanospirillum isolate from a pyrite-forming mixed culture.</title>
        <authorList>
            <person name="Bunk B."/>
            <person name="Sproer C."/>
            <person name="Spring S."/>
            <person name="Pester M."/>
        </authorList>
    </citation>
    <scope>NUCLEOTIDE SEQUENCE [LARGE SCALE GENOMIC DNA]</scope>
    <source>
        <strain evidence="1 2">J.3.6.1-F.2.7.3</strain>
    </source>
</reference>
<evidence type="ECO:0000313" key="2">
    <source>
        <dbReference type="Proteomes" id="UP000680656"/>
    </source>
</evidence>
<dbReference type="RefSeq" id="WP_214419126.1">
    <property type="nucleotide sequence ID" value="NZ_CP075546.1"/>
</dbReference>
<dbReference type="KEGG" id="mrtj:KHC33_13385"/>
<organism evidence="1 2">
    <name type="scientific">Methanospirillum purgamenti</name>
    <dbReference type="NCBI Taxonomy" id="2834276"/>
    <lineage>
        <taxon>Archaea</taxon>
        <taxon>Methanobacteriati</taxon>
        <taxon>Methanobacteriota</taxon>
        <taxon>Stenosarchaea group</taxon>
        <taxon>Methanomicrobia</taxon>
        <taxon>Methanomicrobiales</taxon>
        <taxon>Methanospirillaceae</taxon>
        <taxon>Methanospirillum</taxon>
    </lineage>
</organism>
<proteinExistence type="predicted"/>